<dbReference type="InterPro" id="IPR003848">
    <property type="entry name" value="DUF218"/>
</dbReference>
<evidence type="ECO:0000313" key="2">
    <source>
        <dbReference type="EMBL" id="MFL0161634.1"/>
    </source>
</evidence>
<gene>
    <name evidence="2" type="ORF">U0R11_04445</name>
</gene>
<keyword evidence="3" id="KW-1185">Reference proteome</keyword>
<dbReference type="Proteomes" id="UP001623558">
    <property type="component" value="Unassembled WGS sequence"/>
</dbReference>
<dbReference type="RefSeq" id="WP_406750061.1">
    <property type="nucleotide sequence ID" value="NZ_JBEWZH010000003.1"/>
</dbReference>
<dbReference type="PANTHER" id="PTHR30336">
    <property type="entry name" value="INNER MEMBRANE PROTEIN, PROBABLE PERMEASE"/>
    <property type="match status" value="1"/>
</dbReference>
<reference evidence="2 3" key="1">
    <citation type="submission" date="2024-07" db="EMBL/GenBank/DDBJ databases">
        <authorList>
            <person name="Pitt A."/>
            <person name="Hahn M.W."/>
        </authorList>
    </citation>
    <scope>NUCLEOTIDE SEQUENCE [LARGE SCALE GENOMIC DNA]</scope>
    <source>
        <strain evidence="2 3">1-SAACH-A3</strain>
    </source>
</reference>
<evidence type="ECO:0000313" key="3">
    <source>
        <dbReference type="Proteomes" id="UP001623558"/>
    </source>
</evidence>
<dbReference type="InterPro" id="IPR051599">
    <property type="entry name" value="Cell_Envelope_Assoc"/>
</dbReference>
<dbReference type="Pfam" id="PF02698">
    <property type="entry name" value="DUF218"/>
    <property type="match status" value="1"/>
</dbReference>
<dbReference type="CDD" id="cd06259">
    <property type="entry name" value="YdcF-like"/>
    <property type="match status" value="1"/>
</dbReference>
<dbReference type="InterPro" id="IPR014729">
    <property type="entry name" value="Rossmann-like_a/b/a_fold"/>
</dbReference>
<protein>
    <submittedName>
        <fullName evidence="2">YdcF family protein</fullName>
    </submittedName>
</protein>
<organism evidence="2 3">
    <name type="scientific">Aquirufa salirivi</name>
    <dbReference type="NCBI Taxonomy" id="3104729"/>
    <lineage>
        <taxon>Bacteria</taxon>
        <taxon>Pseudomonadati</taxon>
        <taxon>Bacteroidota</taxon>
        <taxon>Cytophagia</taxon>
        <taxon>Cytophagales</taxon>
        <taxon>Flectobacillaceae</taxon>
        <taxon>Aquirufa</taxon>
    </lineage>
</organism>
<accession>A0ABW8RWF9</accession>
<comment type="caution">
    <text evidence="2">The sequence shown here is derived from an EMBL/GenBank/DDBJ whole genome shotgun (WGS) entry which is preliminary data.</text>
</comment>
<dbReference type="PANTHER" id="PTHR30336:SF20">
    <property type="entry name" value="DUF218 DOMAIN-CONTAINING PROTEIN"/>
    <property type="match status" value="1"/>
</dbReference>
<dbReference type="EMBL" id="JBEWZH010000003">
    <property type="protein sequence ID" value="MFL0161634.1"/>
    <property type="molecule type" value="Genomic_DNA"/>
</dbReference>
<evidence type="ECO:0000259" key="1">
    <source>
        <dbReference type="Pfam" id="PF02698"/>
    </source>
</evidence>
<sequence>MNFQEVLLVLGSPNSPDGQLGAIAVDRVNYCWEEYQKKARPILCTGGFGAHFNTSPWPHSTLLKEELMTKGVPEHAFLPVALSSNTVEDAVKSKLVLEIYPINSLVIITSSYHITRVKLIFDVILSNFSKFYIGVEHLTEIPELVALKAHEVQAIEELKMNGLYY</sequence>
<feature type="domain" description="DUF218" evidence="1">
    <location>
        <begin position="6"/>
        <end position="123"/>
    </location>
</feature>
<proteinExistence type="predicted"/>
<name>A0ABW8RWF9_9BACT</name>
<dbReference type="Gene3D" id="3.40.50.620">
    <property type="entry name" value="HUPs"/>
    <property type="match status" value="1"/>
</dbReference>